<dbReference type="Proteomes" id="UP000033861">
    <property type="component" value="Unassembled WGS sequence"/>
</dbReference>
<gene>
    <name evidence="1" type="ORF">UW35_C0007G0016</name>
</gene>
<dbReference type="AlphaFoldDB" id="A0A0G1HIV2"/>
<evidence type="ECO:0000313" key="2">
    <source>
        <dbReference type="Proteomes" id="UP000033861"/>
    </source>
</evidence>
<organism evidence="1 2">
    <name type="scientific">Candidatus Collierbacteria bacterium GW2011_GWF2_44_15</name>
    <dbReference type="NCBI Taxonomy" id="1618404"/>
    <lineage>
        <taxon>Bacteria</taxon>
        <taxon>Candidatus Collieribacteriota</taxon>
    </lineage>
</organism>
<protein>
    <submittedName>
        <fullName evidence="1">Uncharacterized protein</fullName>
    </submittedName>
</protein>
<evidence type="ECO:0000313" key="1">
    <source>
        <dbReference type="EMBL" id="KKT46855.1"/>
    </source>
</evidence>
<comment type="caution">
    <text evidence="1">The sequence shown here is derived from an EMBL/GenBank/DDBJ whole genome shotgun (WGS) entry which is preliminary data.</text>
</comment>
<dbReference type="STRING" id="1618404.UW35_C0007G0016"/>
<reference evidence="1 2" key="1">
    <citation type="journal article" date="2015" name="Nature">
        <title>rRNA introns, odd ribosomes, and small enigmatic genomes across a large radiation of phyla.</title>
        <authorList>
            <person name="Brown C.T."/>
            <person name="Hug L.A."/>
            <person name="Thomas B.C."/>
            <person name="Sharon I."/>
            <person name="Castelle C.J."/>
            <person name="Singh A."/>
            <person name="Wilkins M.J."/>
            <person name="Williams K.H."/>
            <person name="Banfield J.F."/>
        </authorList>
    </citation>
    <scope>NUCLEOTIDE SEQUENCE [LARGE SCALE GENOMIC DNA]</scope>
</reference>
<accession>A0A0G1HIV2</accession>
<dbReference type="EMBL" id="LCHZ01000007">
    <property type="protein sequence ID" value="KKT46855.1"/>
    <property type="molecule type" value="Genomic_DNA"/>
</dbReference>
<name>A0A0G1HIV2_9BACT</name>
<proteinExistence type="predicted"/>
<sequence>MTEQPEDLYLKTAAACAWLNKDEARAYLAGVRTAINLAELLTVHGETNALQETWKYLVYGNYKEFPIELVVEKMRRHFDDGALWLTADIFELQEMRAVRHHSIGSGQVGYQLLLVYRYLAKHYKPEKLQNLYNDYLTNLRLGLDRIEASL</sequence>